<dbReference type="Proteomes" id="UP000198972">
    <property type="component" value="Unassembled WGS sequence"/>
</dbReference>
<dbReference type="PANTHER" id="PTHR43163:SF6">
    <property type="entry name" value="DIPEPTIDE TRANSPORT SYSTEM PERMEASE PROTEIN DPPB-RELATED"/>
    <property type="match status" value="1"/>
</dbReference>
<feature type="transmembrane region" description="Helical" evidence="7">
    <location>
        <begin position="187"/>
        <end position="207"/>
    </location>
</feature>
<evidence type="ECO:0000256" key="5">
    <source>
        <dbReference type="ARBA" id="ARBA00022989"/>
    </source>
</evidence>
<feature type="transmembrane region" description="Helical" evidence="7">
    <location>
        <begin position="245"/>
        <end position="270"/>
    </location>
</feature>
<keyword evidence="5 7" id="KW-1133">Transmembrane helix</keyword>
<dbReference type="CDD" id="cd06261">
    <property type="entry name" value="TM_PBP2"/>
    <property type="match status" value="1"/>
</dbReference>
<feature type="transmembrane region" description="Helical" evidence="7">
    <location>
        <begin position="290"/>
        <end position="309"/>
    </location>
</feature>
<evidence type="ECO:0000256" key="2">
    <source>
        <dbReference type="ARBA" id="ARBA00022448"/>
    </source>
</evidence>
<evidence type="ECO:0000256" key="1">
    <source>
        <dbReference type="ARBA" id="ARBA00004651"/>
    </source>
</evidence>
<feature type="domain" description="ABC transmembrane type-1" evidence="8">
    <location>
        <begin position="99"/>
        <end position="313"/>
    </location>
</feature>
<dbReference type="SUPFAM" id="SSF161098">
    <property type="entry name" value="MetI-like"/>
    <property type="match status" value="1"/>
</dbReference>
<evidence type="ECO:0000313" key="10">
    <source>
        <dbReference type="Proteomes" id="UP000198972"/>
    </source>
</evidence>
<feature type="transmembrane region" description="Helical" evidence="7">
    <location>
        <begin position="141"/>
        <end position="167"/>
    </location>
</feature>
<sequence>MIVMKSIVVRLIRVVTLLFGLSVLTFSLIHLSPLDPVNAYIGGDSSASPEQIEKFKEYWGVDKSPVEQYLFWAGAMLEGNFGISKLYRSPVIDIIQSRFLTSLALMGTAWILSGVFGYLLGMTAAMNRGKKIDKIIKWYSYTLVSTPIFWMGLILLIVFAVWLKWFPVGLAVPAGMLESEVRFIDRIHHFVLPALTLSILGVANVAMHTREKMIDILNTEYVTFAMARGESRWQIFKNHGFRNSIIPAISLQFAYFGELFGGSMLAEQVFAYPGLGSTLTTAGLKGDLPLMVGIILISSLFVFAGNLIADMLNRIVDPRTKGVV</sequence>
<name>A0A1G7GSV9_9BACL</name>
<dbReference type="Pfam" id="PF00528">
    <property type="entry name" value="BPD_transp_1"/>
    <property type="match status" value="1"/>
</dbReference>
<keyword evidence="3" id="KW-1003">Cell membrane</keyword>
<dbReference type="GO" id="GO:0055085">
    <property type="term" value="P:transmembrane transport"/>
    <property type="evidence" value="ECO:0007669"/>
    <property type="project" value="InterPro"/>
</dbReference>
<evidence type="ECO:0000256" key="6">
    <source>
        <dbReference type="ARBA" id="ARBA00023136"/>
    </source>
</evidence>
<dbReference type="EMBL" id="FNBG01000003">
    <property type="protein sequence ID" value="SDE91113.1"/>
    <property type="molecule type" value="Genomic_DNA"/>
</dbReference>
<proteinExistence type="inferred from homology"/>
<dbReference type="InterPro" id="IPR000515">
    <property type="entry name" value="MetI-like"/>
</dbReference>
<dbReference type="STRING" id="670482.SAMN04488542_103180"/>
<dbReference type="InterPro" id="IPR035906">
    <property type="entry name" value="MetI-like_sf"/>
</dbReference>
<gene>
    <name evidence="9" type="ORF">SAMN04488542_103180</name>
</gene>
<evidence type="ECO:0000256" key="7">
    <source>
        <dbReference type="RuleBase" id="RU363032"/>
    </source>
</evidence>
<evidence type="ECO:0000259" key="8">
    <source>
        <dbReference type="PROSITE" id="PS50928"/>
    </source>
</evidence>
<dbReference type="GO" id="GO:0005886">
    <property type="term" value="C:plasma membrane"/>
    <property type="evidence" value="ECO:0007669"/>
    <property type="project" value="UniProtKB-SubCell"/>
</dbReference>
<dbReference type="PANTHER" id="PTHR43163">
    <property type="entry name" value="DIPEPTIDE TRANSPORT SYSTEM PERMEASE PROTEIN DPPB-RELATED"/>
    <property type="match status" value="1"/>
</dbReference>
<evidence type="ECO:0000313" key="9">
    <source>
        <dbReference type="EMBL" id="SDE91113.1"/>
    </source>
</evidence>
<organism evidence="9 10">
    <name type="scientific">Fontibacillus panacisegetis</name>
    <dbReference type="NCBI Taxonomy" id="670482"/>
    <lineage>
        <taxon>Bacteria</taxon>
        <taxon>Bacillati</taxon>
        <taxon>Bacillota</taxon>
        <taxon>Bacilli</taxon>
        <taxon>Bacillales</taxon>
        <taxon>Paenibacillaceae</taxon>
        <taxon>Fontibacillus</taxon>
    </lineage>
</organism>
<reference evidence="9 10" key="1">
    <citation type="submission" date="2016-10" db="EMBL/GenBank/DDBJ databases">
        <authorList>
            <person name="de Groot N.N."/>
        </authorList>
    </citation>
    <scope>NUCLEOTIDE SEQUENCE [LARGE SCALE GENOMIC DNA]</scope>
    <source>
        <strain evidence="9 10">DSM 28129</strain>
    </source>
</reference>
<evidence type="ECO:0000256" key="4">
    <source>
        <dbReference type="ARBA" id="ARBA00022692"/>
    </source>
</evidence>
<feature type="transmembrane region" description="Helical" evidence="7">
    <location>
        <begin position="7"/>
        <end position="29"/>
    </location>
</feature>
<keyword evidence="4 7" id="KW-0812">Transmembrane</keyword>
<keyword evidence="6 7" id="KW-0472">Membrane</keyword>
<comment type="subcellular location">
    <subcellularLocation>
        <location evidence="1 7">Cell membrane</location>
        <topology evidence="1 7">Multi-pass membrane protein</topology>
    </subcellularLocation>
</comment>
<keyword evidence="2 7" id="KW-0813">Transport</keyword>
<feature type="transmembrane region" description="Helical" evidence="7">
    <location>
        <begin position="99"/>
        <end position="120"/>
    </location>
</feature>
<accession>A0A1G7GSV9</accession>
<dbReference type="Gene3D" id="1.10.3720.10">
    <property type="entry name" value="MetI-like"/>
    <property type="match status" value="1"/>
</dbReference>
<keyword evidence="10" id="KW-1185">Reference proteome</keyword>
<protein>
    <submittedName>
        <fullName evidence="9">Peptide/nickel transport system permease protein</fullName>
    </submittedName>
</protein>
<dbReference type="PROSITE" id="PS50928">
    <property type="entry name" value="ABC_TM1"/>
    <property type="match status" value="1"/>
</dbReference>
<dbReference type="Pfam" id="PF19300">
    <property type="entry name" value="BPD_transp_1_N"/>
    <property type="match status" value="1"/>
</dbReference>
<dbReference type="InterPro" id="IPR045621">
    <property type="entry name" value="BPD_transp_1_N"/>
</dbReference>
<evidence type="ECO:0000256" key="3">
    <source>
        <dbReference type="ARBA" id="ARBA00022475"/>
    </source>
</evidence>
<dbReference type="AlphaFoldDB" id="A0A1G7GSV9"/>
<comment type="similarity">
    <text evidence="7">Belongs to the binding-protein-dependent transport system permease family.</text>
</comment>